<dbReference type="EMBL" id="JASCZI010092333">
    <property type="protein sequence ID" value="MED6152241.1"/>
    <property type="molecule type" value="Genomic_DNA"/>
</dbReference>
<dbReference type="SUPFAM" id="SSF48264">
    <property type="entry name" value="Cytochrome P450"/>
    <property type="match status" value="1"/>
</dbReference>
<dbReference type="PANTHER" id="PTHR24281">
    <property type="entry name" value="STEROID 21-HYDROXYLASE-RELATED"/>
    <property type="match status" value="1"/>
</dbReference>
<dbReference type="Pfam" id="PF00067">
    <property type="entry name" value="p450"/>
    <property type="match status" value="1"/>
</dbReference>
<gene>
    <name evidence="1" type="ORF">PIB30_089997</name>
</gene>
<evidence type="ECO:0000313" key="1">
    <source>
        <dbReference type="EMBL" id="MED6152241.1"/>
    </source>
</evidence>
<keyword evidence="2" id="KW-1185">Reference proteome</keyword>
<dbReference type="Proteomes" id="UP001341840">
    <property type="component" value="Unassembled WGS sequence"/>
</dbReference>
<dbReference type="InterPro" id="IPR001128">
    <property type="entry name" value="Cyt_P450"/>
</dbReference>
<dbReference type="InterPro" id="IPR036396">
    <property type="entry name" value="Cyt_P450_sf"/>
</dbReference>
<sequence length="194" mass="22688">MKKIVANDLLSPQKHQWLQDKRDQESNHLVFHVYSKCMNNNNNVNKDNCFGLVNVRSVARHYCFNVTKKLIFNIRHFGEGGIDGGPSFEDEEHLISGTFRLLKHIFAFCVTDYLPCLKGLYDFGGHKCEIKEAMRIMNKYHDPIIEERIKQWNDGLRSEQEDFLDVLINLKDSNNAPFLTSKEIKSQIIVNYFF</sequence>
<name>A0ABU6TTW2_9FABA</name>
<proteinExistence type="predicted"/>
<protein>
    <submittedName>
        <fullName evidence="1">Uncharacterized protein</fullName>
    </submittedName>
</protein>
<evidence type="ECO:0000313" key="2">
    <source>
        <dbReference type="Proteomes" id="UP001341840"/>
    </source>
</evidence>
<comment type="caution">
    <text evidence="1">The sequence shown here is derived from an EMBL/GenBank/DDBJ whole genome shotgun (WGS) entry which is preliminary data.</text>
</comment>
<reference evidence="1 2" key="1">
    <citation type="journal article" date="2023" name="Plants (Basel)">
        <title>Bridging the Gap: Combining Genomics and Transcriptomics Approaches to Understand Stylosanthes scabra, an Orphan Legume from the Brazilian Caatinga.</title>
        <authorList>
            <person name="Ferreira-Neto J.R.C."/>
            <person name="da Silva M.D."/>
            <person name="Binneck E."/>
            <person name="de Melo N.F."/>
            <person name="da Silva R.H."/>
            <person name="de Melo A.L.T.M."/>
            <person name="Pandolfi V."/>
            <person name="Bustamante F.O."/>
            <person name="Brasileiro-Vidal A.C."/>
            <person name="Benko-Iseppon A.M."/>
        </authorList>
    </citation>
    <scope>NUCLEOTIDE SEQUENCE [LARGE SCALE GENOMIC DNA]</scope>
    <source>
        <tissue evidence="1">Leaves</tissue>
    </source>
</reference>
<dbReference type="Gene3D" id="1.10.630.10">
    <property type="entry name" value="Cytochrome P450"/>
    <property type="match status" value="1"/>
</dbReference>
<accession>A0ABU6TTW2</accession>
<organism evidence="1 2">
    <name type="scientific">Stylosanthes scabra</name>
    <dbReference type="NCBI Taxonomy" id="79078"/>
    <lineage>
        <taxon>Eukaryota</taxon>
        <taxon>Viridiplantae</taxon>
        <taxon>Streptophyta</taxon>
        <taxon>Embryophyta</taxon>
        <taxon>Tracheophyta</taxon>
        <taxon>Spermatophyta</taxon>
        <taxon>Magnoliopsida</taxon>
        <taxon>eudicotyledons</taxon>
        <taxon>Gunneridae</taxon>
        <taxon>Pentapetalae</taxon>
        <taxon>rosids</taxon>
        <taxon>fabids</taxon>
        <taxon>Fabales</taxon>
        <taxon>Fabaceae</taxon>
        <taxon>Papilionoideae</taxon>
        <taxon>50 kb inversion clade</taxon>
        <taxon>dalbergioids sensu lato</taxon>
        <taxon>Dalbergieae</taxon>
        <taxon>Pterocarpus clade</taxon>
        <taxon>Stylosanthes</taxon>
    </lineage>
</organism>